<feature type="domain" description="Methyltransferase" evidence="1">
    <location>
        <begin position="59"/>
        <end position="151"/>
    </location>
</feature>
<dbReference type="Proteomes" id="UP000248544">
    <property type="component" value="Unassembled WGS sequence"/>
</dbReference>
<reference evidence="2 3" key="1">
    <citation type="submission" date="2018-01" db="EMBL/GenBank/DDBJ databases">
        <title>Draft genome sequence of Sphaerisporangium sp. 7K107.</title>
        <authorList>
            <person name="Sahin N."/>
            <person name="Saygin H."/>
            <person name="Ay H."/>
        </authorList>
    </citation>
    <scope>NUCLEOTIDE SEQUENCE [LARGE SCALE GENOMIC DNA]</scope>
    <source>
        <strain evidence="2 3">7K107</strain>
    </source>
</reference>
<dbReference type="InterPro" id="IPR041698">
    <property type="entry name" value="Methyltransf_25"/>
</dbReference>
<dbReference type="EMBL" id="POUA01000533">
    <property type="protein sequence ID" value="PZG23236.1"/>
    <property type="molecule type" value="Genomic_DNA"/>
</dbReference>
<dbReference type="SUPFAM" id="SSF53335">
    <property type="entry name" value="S-adenosyl-L-methionine-dependent methyltransferases"/>
    <property type="match status" value="1"/>
</dbReference>
<dbReference type="CDD" id="cd02440">
    <property type="entry name" value="AdoMet_MTases"/>
    <property type="match status" value="1"/>
</dbReference>
<dbReference type="InterPro" id="IPR050508">
    <property type="entry name" value="Methyltransf_Superfamily"/>
</dbReference>
<dbReference type="InterPro" id="IPR029063">
    <property type="entry name" value="SAM-dependent_MTases_sf"/>
</dbReference>
<proteinExistence type="predicted"/>
<name>A0A2W2EFY3_9ACTN</name>
<organism evidence="2 3">
    <name type="scientific">Spongiactinospora gelatinilytica</name>
    <dbReference type="NCBI Taxonomy" id="2666298"/>
    <lineage>
        <taxon>Bacteria</taxon>
        <taxon>Bacillati</taxon>
        <taxon>Actinomycetota</taxon>
        <taxon>Actinomycetes</taxon>
        <taxon>Streptosporangiales</taxon>
        <taxon>Streptosporangiaceae</taxon>
        <taxon>Spongiactinospora</taxon>
    </lineage>
</organism>
<sequence length="228" mass="24066">MALLEPVNACAWDGIAADYDPATTPALRQEAALAWPGWTPRPGAGPGAEILGDLRGALVAELGCGTGEHVAHIAAAGVRRVYGVDISPARIARARARWGHLPATAWRVGDAAAVLPQLPALDVVYSVFGALWYSSPARLLPAIARRLRPGGRLVFSLGEPGPGTLPGARVDNVVAAGARRPVVYYAHTPGQWRDVLARRGGFTAITVRPVEQAGTDRRTLVISAQRDR</sequence>
<gene>
    <name evidence="2" type="ORF">C1I98_36350</name>
</gene>
<evidence type="ECO:0000259" key="1">
    <source>
        <dbReference type="Pfam" id="PF13649"/>
    </source>
</evidence>
<dbReference type="PANTHER" id="PTHR42912">
    <property type="entry name" value="METHYLTRANSFERASE"/>
    <property type="match status" value="1"/>
</dbReference>
<dbReference type="Pfam" id="PF13649">
    <property type="entry name" value="Methyltransf_25"/>
    <property type="match status" value="1"/>
</dbReference>
<dbReference type="AlphaFoldDB" id="A0A2W2EFY3"/>
<dbReference type="Gene3D" id="3.40.50.150">
    <property type="entry name" value="Vaccinia Virus protein VP39"/>
    <property type="match status" value="1"/>
</dbReference>
<evidence type="ECO:0000313" key="2">
    <source>
        <dbReference type="EMBL" id="PZG23236.1"/>
    </source>
</evidence>
<comment type="caution">
    <text evidence="2">The sequence shown here is derived from an EMBL/GenBank/DDBJ whole genome shotgun (WGS) entry which is preliminary data.</text>
</comment>
<keyword evidence="2" id="KW-0489">Methyltransferase</keyword>
<accession>A0A2W2EFY3</accession>
<evidence type="ECO:0000313" key="3">
    <source>
        <dbReference type="Proteomes" id="UP000248544"/>
    </source>
</evidence>
<protein>
    <submittedName>
        <fullName evidence="2">SAM-dependent methyltransferase</fullName>
    </submittedName>
</protein>
<keyword evidence="2" id="KW-0808">Transferase</keyword>
<dbReference type="GO" id="GO:0032259">
    <property type="term" value="P:methylation"/>
    <property type="evidence" value="ECO:0007669"/>
    <property type="project" value="UniProtKB-KW"/>
</dbReference>
<keyword evidence="3" id="KW-1185">Reference proteome</keyword>
<dbReference type="GO" id="GO:0008168">
    <property type="term" value="F:methyltransferase activity"/>
    <property type="evidence" value="ECO:0007669"/>
    <property type="project" value="UniProtKB-KW"/>
</dbReference>